<sequence length="218" mass="24948">MMNVCSSLMWAGKMNNFVRRGKLNVLGNNNFLISKKYVFVLANELRSGNIFLHNDKYCEVTEQRQIKQGRLATTNMISFIDLSTLKSASVKFACQAKVEKIEPVKVNVQIQYTDKQKNVVVCMDENYEDVEIPMSIFGIAEEYLEPGLQVSVFKHEDKIVKTKKVKLKKIKIMSPLTLKEAPEIKLKTEQGTVYCSISQNGRIYRAEVFIGRRIVVRG</sequence>
<accession>A0A1A9AJX8</accession>
<dbReference type="PANTHER" id="PTHR30053:SF14">
    <property type="entry name" value="TRANSLATION ELONGATION FACTOR KOW-LIKE DOMAIN-CONTAINING PROTEIN"/>
    <property type="match status" value="1"/>
</dbReference>
<dbReference type="InterPro" id="IPR020599">
    <property type="entry name" value="Transl_elong_fac_P/YeiP"/>
</dbReference>
<dbReference type="Proteomes" id="UP000078555">
    <property type="component" value="Unassembled WGS sequence"/>
</dbReference>
<dbReference type="Gene3D" id="2.40.50.140">
    <property type="entry name" value="Nucleic acid-binding proteins"/>
    <property type="match status" value="1"/>
</dbReference>
<dbReference type="Pfam" id="PF01132">
    <property type="entry name" value="EFP"/>
    <property type="match status" value="1"/>
</dbReference>
<dbReference type="FunFam" id="2.30.30.30:FF:000049">
    <property type="entry name" value="Uncharacterized protein"/>
    <property type="match status" value="1"/>
</dbReference>
<dbReference type="SMART" id="SM01185">
    <property type="entry name" value="EFP"/>
    <property type="match status" value="1"/>
</dbReference>
<protein>
    <recommendedName>
        <fullName evidence="1">Translation elongation factor P/YeiP central domain-containing protein</fullName>
    </recommendedName>
</protein>
<evidence type="ECO:0000259" key="1">
    <source>
        <dbReference type="SMART" id="SM01185"/>
    </source>
</evidence>
<dbReference type="SUPFAM" id="SSF50249">
    <property type="entry name" value="Nucleic acid-binding proteins"/>
    <property type="match status" value="1"/>
</dbReference>
<evidence type="ECO:0000313" key="2">
    <source>
        <dbReference type="EMBL" id="SBT56494.1"/>
    </source>
</evidence>
<organism evidence="2 3">
    <name type="scientific">Plasmodium ovale wallikeri</name>
    <dbReference type="NCBI Taxonomy" id="864142"/>
    <lineage>
        <taxon>Eukaryota</taxon>
        <taxon>Sar</taxon>
        <taxon>Alveolata</taxon>
        <taxon>Apicomplexa</taxon>
        <taxon>Aconoidasida</taxon>
        <taxon>Haemosporida</taxon>
        <taxon>Plasmodiidae</taxon>
        <taxon>Plasmodium</taxon>
        <taxon>Plasmodium (Plasmodium)</taxon>
    </lineage>
</organism>
<evidence type="ECO:0000313" key="3">
    <source>
        <dbReference type="Proteomes" id="UP000078555"/>
    </source>
</evidence>
<dbReference type="SUPFAM" id="SSF50104">
    <property type="entry name" value="Translation proteins SH3-like domain"/>
    <property type="match status" value="1"/>
</dbReference>
<dbReference type="InterPro" id="IPR008991">
    <property type="entry name" value="Translation_prot_SH3-like_sf"/>
</dbReference>
<dbReference type="EMBL" id="FLRD01001096">
    <property type="protein sequence ID" value="SBT56494.1"/>
    <property type="molecule type" value="Genomic_DNA"/>
</dbReference>
<keyword evidence="3" id="KW-1185">Reference proteome</keyword>
<dbReference type="InterPro" id="IPR014722">
    <property type="entry name" value="Rib_uL2_dom2"/>
</dbReference>
<name>A0A1A9AJX8_PLAOA</name>
<dbReference type="Gene3D" id="2.30.30.30">
    <property type="match status" value="1"/>
</dbReference>
<dbReference type="AlphaFoldDB" id="A0A1A9AJX8"/>
<dbReference type="PANTHER" id="PTHR30053">
    <property type="entry name" value="ELONGATION FACTOR P"/>
    <property type="match status" value="1"/>
</dbReference>
<dbReference type="GO" id="GO:0005737">
    <property type="term" value="C:cytoplasm"/>
    <property type="evidence" value="ECO:0007669"/>
    <property type="project" value="TreeGrafter"/>
</dbReference>
<feature type="domain" description="Translation elongation factor P/YeiP central" evidence="1">
    <location>
        <begin position="105"/>
        <end position="160"/>
    </location>
</feature>
<dbReference type="GO" id="GO:0003746">
    <property type="term" value="F:translation elongation factor activity"/>
    <property type="evidence" value="ECO:0007669"/>
    <property type="project" value="InterPro"/>
</dbReference>
<dbReference type="InterPro" id="IPR001059">
    <property type="entry name" value="Transl_elong_P/YeiP_cen"/>
</dbReference>
<gene>
    <name evidence="2" type="ORF">POVWA1_076490</name>
</gene>
<dbReference type="InterPro" id="IPR012340">
    <property type="entry name" value="NA-bd_OB-fold"/>
</dbReference>
<reference evidence="3" key="1">
    <citation type="submission" date="2016-05" db="EMBL/GenBank/DDBJ databases">
        <authorList>
            <person name="Naeem Raeece"/>
        </authorList>
    </citation>
    <scope>NUCLEOTIDE SEQUENCE [LARGE SCALE GENOMIC DNA]</scope>
</reference>
<proteinExistence type="predicted"/>